<dbReference type="EMBL" id="HBGZ01018983">
    <property type="protein sequence ID" value="CAD9610552.1"/>
    <property type="molecule type" value="Transcribed_RNA"/>
</dbReference>
<evidence type="ECO:0000256" key="4">
    <source>
        <dbReference type="ARBA" id="ARBA00022723"/>
    </source>
</evidence>
<keyword evidence="9" id="KW-0804">Transcription</keyword>
<organism evidence="15">
    <name type="scientific">Skeletonema marinoi</name>
    <dbReference type="NCBI Taxonomy" id="267567"/>
    <lineage>
        <taxon>Eukaryota</taxon>
        <taxon>Sar</taxon>
        <taxon>Stramenopiles</taxon>
        <taxon>Ochrophyta</taxon>
        <taxon>Bacillariophyta</taxon>
        <taxon>Coscinodiscophyceae</taxon>
        <taxon>Thalassiosirophycidae</taxon>
        <taxon>Thalassiosirales</taxon>
        <taxon>Skeletonemataceae</taxon>
        <taxon>Skeletonema</taxon>
        <taxon>Skeletonema marinoi-dohrnii complex</taxon>
    </lineage>
</organism>
<evidence type="ECO:0000256" key="3">
    <source>
        <dbReference type="ARBA" id="ARBA00022679"/>
    </source>
</evidence>
<dbReference type="InterPro" id="IPR013083">
    <property type="entry name" value="Znf_RING/FYVE/PHD"/>
</dbReference>
<evidence type="ECO:0000259" key="14">
    <source>
        <dbReference type="PROSITE" id="PS51292"/>
    </source>
</evidence>
<dbReference type="Pfam" id="PF02135">
    <property type="entry name" value="zf-TAZ"/>
    <property type="match status" value="1"/>
</dbReference>
<sequence length="317" mass="36448">MMSFKSATNMTSPRGIDDGSLGLSDSQHNRRKRLVLLHHAAKCPSAEGHCKISHCSEMKRVWKHIATCKGANCNFPHCFNSRVVLSHYRRCKELTCVVCGPVRETDEIQKTNKKRTAFTAGFHQDTPSHCRLCLQEGDEPLVRDCSCRGRTGFKHLSCIVAAAENKSRQAFAWNRMMVTREAFTTCPDCNKDFQNEVCSDLLKARVIFVEREFKTDHMLYLHAMVDRMRVLVRKRSEQYRAEGEETCSKMLTVIEEIRRTNTQSNAFMLNVATAYSVMGSFSSNRAEEYHEKSREIMQQLDEKEIEAITFETRHFGL</sequence>
<gene>
    <name evidence="15" type="ORF">SMAR0320_LOCUS13610</name>
</gene>
<dbReference type="PANTHER" id="PTHR13808:SF1">
    <property type="entry name" value="HISTONE ACETYLTRANSFERASE"/>
    <property type="match status" value="1"/>
</dbReference>
<dbReference type="GO" id="GO:0008270">
    <property type="term" value="F:zinc ion binding"/>
    <property type="evidence" value="ECO:0007669"/>
    <property type="project" value="UniProtKB-KW"/>
</dbReference>
<comment type="catalytic activity">
    <reaction evidence="11">
        <text>L-lysyl-[protein] + acetyl-CoA = N(6)-acetyl-L-lysyl-[protein] + CoA + H(+)</text>
        <dbReference type="Rhea" id="RHEA:45948"/>
        <dbReference type="Rhea" id="RHEA-COMP:9752"/>
        <dbReference type="Rhea" id="RHEA-COMP:10731"/>
        <dbReference type="ChEBI" id="CHEBI:15378"/>
        <dbReference type="ChEBI" id="CHEBI:29969"/>
        <dbReference type="ChEBI" id="CHEBI:57287"/>
        <dbReference type="ChEBI" id="CHEBI:57288"/>
        <dbReference type="ChEBI" id="CHEBI:61930"/>
        <dbReference type="EC" id="2.3.1.48"/>
    </reaction>
</comment>
<proteinExistence type="predicted"/>
<dbReference type="SUPFAM" id="SSF57933">
    <property type="entry name" value="TAZ domain"/>
    <property type="match status" value="1"/>
</dbReference>
<evidence type="ECO:0000256" key="5">
    <source>
        <dbReference type="ARBA" id="ARBA00022771"/>
    </source>
</evidence>
<dbReference type="GO" id="GO:0005634">
    <property type="term" value="C:nucleus"/>
    <property type="evidence" value="ECO:0007669"/>
    <property type="project" value="UniProtKB-SubCell"/>
</dbReference>
<evidence type="ECO:0000256" key="8">
    <source>
        <dbReference type="ARBA" id="ARBA00023015"/>
    </source>
</evidence>
<comment type="subcellular location">
    <subcellularLocation>
        <location evidence="1">Nucleus</location>
    </subcellularLocation>
</comment>
<evidence type="ECO:0000256" key="11">
    <source>
        <dbReference type="ARBA" id="ARBA00048017"/>
    </source>
</evidence>
<dbReference type="PROSITE" id="PS50134">
    <property type="entry name" value="ZF_TAZ"/>
    <property type="match status" value="1"/>
</dbReference>
<dbReference type="InterPro" id="IPR011016">
    <property type="entry name" value="Znf_RING-CH"/>
</dbReference>
<dbReference type="GO" id="GO:0005667">
    <property type="term" value="C:transcription regulator complex"/>
    <property type="evidence" value="ECO:0007669"/>
    <property type="project" value="TreeGrafter"/>
</dbReference>
<evidence type="ECO:0000256" key="7">
    <source>
        <dbReference type="ARBA" id="ARBA00022853"/>
    </source>
</evidence>
<accession>A0A7S2LP83</accession>
<keyword evidence="10" id="KW-0539">Nucleus</keyword>
<evidence type="ECO:0000256" key="9">
    <source>
        <dbReference type="ARBA" id="ARBA00023163"/>
    </source>
</evidence>
<evidence type="ECO:0000259" key="13">
    <source>
        <dbReference type="PROSITE" id="PS50134"/>
    </source>
</evidence>
<dbReference type="EC" id="2.3.1.48" evidence="2"/>
<dbReference type="GO" id="GO:0045944">
    <property type="term" value="P:positive regulation of transcription by RNA polymerase II"/>
    <property type="evidence" value="ECO:0007669"/>
    <property type="project" value="TreeGrafter"/>
</dbReference>
<dbReference type="Gene3D" id="1.20.1020.10">
    <property type="entry name" value="TAZ domain"/>
    <property type="match status" value="1"/>
</dbReference>
<dbReference type="InterPro" id="IPR013178">
    <property type="entry name" value="Histone_AcTrfase_Rtt109/CBP"/>
</dbReference>
<dbReference type="Gene3D" id="3.30.40.10">
    <property type="entry name" value="Zinc/RING finger domain, C3HC4 (zinc finger)"/>
    <property type="match status" value="1"/>
</dbReference>
<feature type="region of interest" description="Disordered" evidence="12">
    <location>
        <begin position="1"/>
        <end position="24"/>
    </location>
</feature>
<protein>
    <recommendedName>
        <fullName evidence="2">histone acetyltransferase</fullName>
        <ecNumber evidence="2">2.3.1.48</ecNumber>
    </recommendedName>
</protein>
<evidence type="ECO:0000256" key="1">
    <source>
        <dbReference type="ARBA" id="ARBA00004123"/>
    </source>
</evidence>
<dbReference type="GO" id="GO:0004402">
    <property type="term" value="F:histone acetyltransferase activity"/>
    <property type="evidence" value="ECO:0007669"/>
    <property type="project" value="InterPro"/>
</dbReference>
<dbReference type="SMART" id="SM00551">
    <property type="entry name" value="ZnF_TAZ"/>
    <property type="match status" value="1"/>
</dbReference>
<dbReference type="GO" id="GO:0003713">
    <property type="term" value="F:transcription coactivator activity"/>
    <property type="evidence" value="ECO:0007669"/>
    <property type="project" value="TreeGrafter"/>
</dbReference>
<feature type="domain" description="RING-CH-type" evidence="14">
    <location>
        <begin position="122"/>
        <end position="196"/>
    </location>
</feature>
<dbReference type="PANTHER" id="PTHR13808">
    <property type="entry name" value="CBP/P300-RELATED"/>
    <property type="match status" value="1"/>
</dbReference>
<dbReference type="InterPro" id="IPR000197">
    <property type="entry name" value="Znf_TAZ"/>
</dbReference>
<name>A0A7S2LP83_9STRA</name>
<keyword evidence="8" id="KW-0805">Transcription regulation</keyword>
<dbReference type="Pfam" id="PF12906">
    <property type="entry name" value="RINGv"/>
    <property type="match status" value="1"/>
</dbReference>
<evidence type="ECO:0000256" key="10">
    <source>
        <dbReference type="ARBA" id="ARBA00023242"/>
    </source>
</evidence>
<evidence type="ECO:0000256" key="2">
    <source>
        <dbReference type="ARBA" id="ARBA00013184"/>
    </source>
</evidence>
<feature type="domain" description="TAZ-type" evidence="13">
    <location>
        <begin position="22"/>
        <end position="102"/>
    </location>
</feature>
<dbReference type="InterPro" id="IPR035898">
    <property type="entry name" value="TAZ_dom_sf"/>
</dbReference>
<evidence type="ECO:0000256" key="12">
    <source>
        <dbReference type="SAM" id="MobiDB-lite"/>
    </source>
</evidence>
<dbReference type="PROSITE" id="PS51292">
    <property type="entry name" value="ZF_RING_CH"/>
    <property type="match status" value="1"/>
</dbReference>
<reference evidence="15" key="1">
    <citation type="submission" date="2021-01" db="EMBL/GenBank/DDBJ databases">
        <authorList>
            <person name="Corre E."/>
            <person name="Pelletier E."/>
            <person name="Niang G."/>
            <person name="Scheremetjew M."/>
            <person name="Finn R."/>
            <person name="Kale V."/>
            <person name="Holt S."/>
            <person name="Cochrane G."/>
            <person name="Meng A."/>
            <person name="Brown T."/>
            <person name="Cohen L."/>
        </authorList>
    </citation>
    <scope>NUCLEOTIDE SEQUENCE</scope>
    <source>
        <strain evidence="15">SM1012Den-03</strain>
    </source>
</reference>
<evidence type="ECO:0000256" key="6">
    <source>
        <dbReference type="ARBA" id="ARBA00022833"/>
    </source>
</evidence>
<feature type="compositionally biased region" description="Polar residues" evidence="12">
    <location>
        <begin position="1"/>
        <end position="12"/>
    </location>
</feature>
<keyword evidence="5" id="KW-0863">Zinc-finger</keyword>
<dbReference type="SMART" id="SM00744">
    <property type="entry name" value="RINGv"/>
    <property type="match status" value="1"/>
</dbReference>
<evidence type="ECO:0000313" key="15">
    <source>
        <dbReference type="EMBL" id="CAD9610552.1"/>
    </source>
</evidence>
<keyword evidence="6" id="KW-0862">Zinc</keyword>
<keyword evidence="3" id="KW-0808">Transferase</keyword>
<keyword evidence="7" id="KW-0156">Chromatin regulator</keyword>
<dbReference type="SUPFAM" id="SSF57850">
    <property type="entry name" value="RING/U-box"/>
    <property type="match status" value="1"/>
</dbReference>
<dbReference type="GO" id="GO:0000123">
    <property type="term" value="C:histone acetyltransferase complex"/>
    <property type="evidence" value="ECO:0007669"/>
    <property type="project" value="TreeGrafter"/>
</dbReference>
<keyword evidence="4" id="KW-0479">Metal-binding</keyword>
<dbReference type="GO" id="GO:0031490">
    <property type="term" value="F:chromatin DNA binding"/>
    <property type="evidence" value="ECO:0007669"/>
    <property type="project" value="TreeGrafter"/>
</dbReference>
<dbReference type="AlphaFoldDB" id="A0A7S2LP83"/>